<dbReference type="PANTHER" id="PTHR47186">
    <property type="entry name" value="LEUCINE-RICH REPEAT-CONTAINING PROTEIN 57"/>
    <property type="match status" value="1"/>
</dbReference>
<dbReference type="Proteomes" id="UP000593560">
    <property type="component" value="Unassembled WGS sequence"/>
</dbReference>
<gene>
    <name evidence="1" type="ORF">Gohar_014093</name>
</gene>
<dbReference type="InterPro" id="IPR001611">
    <property type="entry name" value="Leu-rich_rpt"/>
</dbReference>
<accession>A0A7J9H3K5</accession>
<keyword evidence="2" id="KW-1185">Reference proteome</keyword>
<dbReference type="OrthoDB" id="1002095at2759"/>
<evidence type="ECO:0000313" key="2">
    <source>
        <dbReference type="Proteomes" id="UP000593560"/>
    </source>
</evidence>
<name>A0A7J9H3K5_9ROSI</name>
<sequence>MQKDLHGLSSLKTLDLSGTNIENLPTTIKQPPWLEELILWECKRLKSLPELPPSLGHLDAHDCTSLEEVSSIKKLFEQALLYAIWASIRSSSSSSISSICEIYMLNNRIMFLIIVIEQGCSQRNKVIACVPGSEILEWIHFRSLGSSIIIQLPSEWYCYGKKKHSRLHSFIPRLF</sequence>
<dbReference type="Gene3D" id="3.80.10.10">
    <property type="entry name" value="Ribonuclease Inhibitor"/>
    <property type="match status" value="1"/>
</dbReference>
<evidence type="ECO:0000313" key="1">
    <source>
        <dbReference type="EMBL" id="MBA0803934.1"/>
    </source>
</evidence>
<dbReference type="PANTHER" id="PTHR47186:SF3">
    <property type="entry name" value="OS09G0267800 PROTEIN"/>
    <property type="match status" value="1"/>
</dbReference>
<comment type="caution">
    <text evidence="1">The sequence shown here is derived from an EMBL/GenBank/DDBJ whole genome shotgun (WGS) entry which is preliminary data.</text>
</comment>
<reference evidence="1 2" key="1">
    <citation type="journal article" date="2019" name="Genome Biol. Evol.">
        <title>Insights into the evolution of the New World diploid cottons (Gossypium, subgenus Houzingenia) based on genome sequencing.</title>
        <authorList>
            <person name="Grover C.E."/>
            <person name="Arick M.A. 2nd"/>
            <person name="Thrash A."/>
            <person name="Conover J.L."/>
            <person name="Sanders W.S."/>
            <person name="Peterson D.G."/>
            <person name="Frelichowski J.E."/>
            <person name="Scheffler J.A."/>
            <person name="Scheffler B.E."/>
            <person name="Wendel J.F."/>
        </authorList>
    </citation>
    <scope>NUCLEOTIDE SEQUENCE [LARGE SCALE GENOMIC DNA]</scope>
    <source>
        <strain evidence="1">0</strain>
        <tissue evidence="1">Leaf</tissue>
    </source>
</reference>
<protein>
    <submittedName>
        <fullName evidence="1">Uncharacterized protein</fullName>
    </submittedName>
</protein>
<dbReference type="SUPFAM" id="SSF52058">
    <property type="entry name" value="L domain-like"/>
    <property type="match status" value="1"/>
</dbReference>
<dbReference type="EMBL" id="JABFAD010000007">
    <property type="protein sequence ID" value="MBA0803934.1"/>
    <property type="molecule type" value="Genomic_DNA"/>
</dbReference>
<dbReference type="InterPro" id="IPR032675">
    <property type="entry name" value="LRR_dom_sf"/>
</dbReference>
<organism evidence="1 2">
    <name type="scientific">Gossypium harknessii</name>
    <dbReference type="NCBI Taxonomy" id="34285"/>
    <lineage>
        <taxon>Eukaryota</taxon>
        <taxon>Viridiplantae</taxon>
        <taxon>Streptophyta</taxon>
        <taxon>Embryophyta</taxon>
        <taxon>Tracheophyta</taxon>
        <taxon>Spermatophyta</taxon>
        <taxon>Magnoliopsida</taxon>
        <taxon>eudicotyledons</taxon>
        <taxon>Gunneridae</taxon>
        <taxon>Pentapetalae</taxon>
        <taxon>rosids</taxon>
        <taxon>malvids</taxon>
        <taxon>Malvales</taxon>
        <taxon>Malvaceae</taxon>
        <taxon>Malvoideae</taxon>
        <taxon>Gossypium</taxon>
    </lineage>
</organism>
<dbReference type="AlphaFoldDB" id="A0A7J9H3K5"/>
<proteinExistence type="predicted"/>
<dbReference type="PROSITE" id="PS51450">
    <property type="entry name" value="LRR"/>
    <property type="match status" value="1"/>
</dbReference>